<dbReference type="OMA" id="SMARDMS"/>
<comment type="subcellular location">
    <subcellularLocation>
        <location evidence="1">Nucleus</location>
    </subcellularLocation>
</comment>
<dbReference type="EMBL" id="CM004395">
    <property type="protein sequence ID" value="OAY41560.1"/>
    <property type="molecule type" value="Genomic_DNA"/>
</dbReference>
<protein>
    <recommendedName>
        <fullName evidence="3">Integrator complex subunit 4/Protein SIEL C-terminal Ig-like domain-containing protein</fullName>
    </recommendedName>
</protein>
<dbReference type="InterPro" id="IPR057412">
    <property type="entry name" value="INTS4_C"/>
</dbReference>
<dbReference type="OrthoDB" id="18190at2759"/>
<evidence type="ECO:0000259" key="3">
    <source>
        <dbReference type="Pfam" id="PF25458"/>
    </source>
</evidence>
<keyword evidence="2" id="KW-0539">Nucleus</keyword>
<proteinExistence type="predicted"/>
<reference evidence="4 5" key="1">
    <citation type="submission" date="2016-02" db="EMBL/GenBank/DDBJ databases">
        <title>WGS assembly of Manihot esculenta.</title>
        <authorList>
            <person name="Bredeson J.V."/>
            <person name="Prochnik S.E."/>
            <person name="Lyons J.B."/>
            <person name="Schmutz J."/>
            <person name="Grimwood J."/>
            <person name="Vrebalov J."/>
            <person name="Bart R.S."/>
            <person name="Amuge T."/>
            <person name="Ferguson M.E."/>
            <person name="Green R."/>
            <person name="Putnam N."/>
            <person name="Stites J."/>
            <person name="Rounsley S."/>
            <person name="Rokhsar D.S."/>
        </authorList>
    </citation>
    <scope>NUCLEOTIDE SEQUENCE [LARGE SCALE GENOMIC DNA]</scope>
    <source>
        <strain evidence="5">cv. AM560-2</strain>
        <tissue evidence="4">Leaf</tissue>
    </source>
</reference>
<dbReference type="GO" id="GO:0005768">
    <property type="term" value="C:endosome"/>
    <property type="evidence" value="ECO:0000318"/>
    <property type="project" value="GO_Central"/>
</dbReference>
<evidence type="ECO:0000313" key="4">
    <source>
        <dbReference type="EMBL" id="OAY41558.1"/>
    </source>
</evidence>
<dbReference type="EMBL" id="CM004395">
    <property type="protein sequence ID" value="OAY41559.1"/>
    <property type="molecule type" value="Genomic_DNA"/>
</dbReference>
<dbReference type="STRING" id="3983.A0A251K680"/>
<dbReference type="GO" id="GO:0005634">
    <property type="term" value="C:nucleus"/>
    <property type="evidence" value="ECO:0007669"/>
    <property type="project" value="UniProtKB-SubCell"/>
</dbReference>
<dbReference type="SUPFAM" id="SSF48371">
    <property type="entry name" value="ARM repeat"/>
    <property type="match status" value="1"/>
</dbReference>
<dbReference type="GO" id="GO:0010496">
    <property type="term" value="P:intercellular transport"/>
    <property type="evidence" value="ECO:0000318"/>
    <property type="project" value="GO_Central"/>
</dbReference>
<gene>
    <name evidence="4" type="ORF">MANES_09G111900</name>
</gene>
<dbReference type="Gene3D" id="1.25.10.10">
    <property type="entry name" value="Leucine-rich Repeat Variant"/>
    <property type="match status" value="1"/>
</dbReference>
<keyword evidence="5" id="KW-1185">Reference proteome</keyword>
<dbReference type="PANTHER" id="PTHR20938:SF0">
    <property type="entry name" value="INTEGRATOR COMPLEX SUBUNIT 4"/>
    <property type="match status" value="1"/>
</dbReference>
<dbReference type="PANTHER" id="PTHR20938">
    <property type="entry name" value="INTEGRATOR COMPLEX SUBUNIT 4"/>
    <property type="match status" value="1"/>
</dbReference>
<dbReference type="EMBL" id="CM004395">
    <property type="protein sequence ID" value="OAY41558.1"/>
    <property type="molecule type" value="Genomic_DNA"/>
</dbReference>
<dbReference type="InterPro" id="IPR016024">
    <property type="entry name" value="ARM-type_fold"/>
</dbReference>
<name>A0A251K680_MANES</name>
<dbReference type="Proteomes" id="UP000091857">
    <property type="component" value="Chromosome 9"/>
</dbReference>
<dbReference type="InterPro" id="IPR011989">
    <property type="entry name" value="ARM-like"/>
</dbReference>
<evidence type="ECO:0000256" key="2">
    <source>
        <dbReference type="ARBA" id="ARBA00023242"/>
    </source>
</evidence>
<sequence length="940" mass="104454">MEQHVWNSCEQSLDTDKPLSPQALVSMRSLIINPHTSNSVISSILETLTRSLQLSADSLTHHHTLKLLTELASYRTHLSPIIFRSLNSSSLLSTDSTLLAAESLAALSSIAEGDPTLPIELDDRLFVSLCFGPSVSARLWLLRNAERFGISTNVLFTVFLGFTKDPYPYVRKEALDGLVGLCKFGVFEDCSVIEGCYYRGVELLKDPEDCVRCAAVGVVNKWGQMLIAANQEDKRDWSNTVFMQLCSMVRDMCVGVRIESFSALGNIQMVSEDILLQTLSKKVLSIIKGKKSQSLHTTESFEILASSAAGAFIHGLEDEFDEVQKSALCSLRKLIVLSSEFAGQALNLLMDMLNANSMVVRLEALETLHHMATYECLNVQEIHMHMFLGTLIDNNDLIRSAARKIFKLVKLPSLELFRLSTNGLLESLEIYPQDEAGVFSVLFHIGQNHGNFTACIIKEVSQEIEPVSNGELGLDSIRVAALLVLSISVPLSHNQNGQSFPPTLFSYAVTLLGRISSALNDIVDQNTLLAYLSQCSRSYMSSGMEVEGEESSRPVVNVDIATNTSNPVAMPSMQRGNENSEIHSMISCESGDVGTSIVECQLEEHDQIRKSLNLVFAQVKDAWLLVQSSYSSEALKILRACKEKLAIFTPALLENVGALALTSQYLHVIKLLVKIWGHVVWKVQSCEIGELEILLGKLERRLREMRCRFIGFSKEEEAHVLELTLLSCVLRLSKVEICCYLTTLKKLTTTVSCIEFLHKEGSIELSNFVMEVKKTLHEVGTSIGGVSCSSFMFKKLINHYSAKQFSFSKVTHLYAALSVPGNDFENPLPFIPGLPVAIPLEITLHNVPRETRLWVRMAMSEDLVQFFFLDLKILGGCDVVRKFTHSIPFYRTPKAGSFALSVCIVMELLFEDAHSVKSFGGPKHALVHLCPEEEVYLKMI</sequence>
<feature type="domain" description="Integrator complex subunit 4/Protein SIEL C-terminal Ig-like" evidence="3">
    <location>
        <begin position="819"/>
        <end position="937"/>
    </location>
</feature>
<dbReference type="Pfam" id="PF25458">
    <property type="entry name" value="INTS4_C"/>
    <property type="match status" value="1"/>
</dbReference>
<dbReference type="AlphaFoldDB" id="A0A251K680"/>
<dbReference type="Gramene" id="Manes.09G111900.6.v8.1">
    <property type="protein sequence ID" value="Manes.09G111900.6.v8.1.CDS"/>
    <property type="gene ID" value="Manes.09G111900.v8.1"/>
</dbReference>
<organism evidence="4 5">
    <name type="scientific">Manihot esculenta</name>
    <name type="common">Cassava</name>
    <name type="synonym">Jatropha manihot</name>
    <dbReference type="NCBI Taxonomy" id="3983"/>
    <lineage>
        <taxon>Eukaryota</taxon>
        <taxon>Viridiplantae</taxon>
        <taxon>Streptophyta</taxon>
        <taxon>Embryophyta</taxon>
        <taxon>Tracheophyta</taxon>
        <taxon>Spermatophyta</taxon>
        <taxon>Magnoliopsida</taxon>
        <taxon>eudicotyledons</taxon>
        <taxon>Gunneridae</taxon>
        <taxon>Pentapetalae</taxon>
        <taxon>rosids</taxon>
        <taxon>fabids</taxon>
        <taxon>Malpighiales</taxon>
        <taxon>Euphorbiaceae</taxon>
        <taxon>Crotonoideae</taxon>
        <taxon>Manihoteae</taxon>
        <taxon>Manihot</taxon>
    </lineage>
</organism>
<evidence type="ECO:0000256" key="1">
    <source>
        <dbReference type="ARBA" id="ARBA00004123"/>
    </source>
</evidence>
<evidence type="ECO:0000313" key="5">
    <source>
        <dbReference type="Proteomes" id="UP000091857"/>
    </source>
</evidence>
<accession>A0A251K680</accession>